<dbReference type="EMBL" id="BMMQ01000006">
    <property type="protein sequence ID" value="GGO65056.1"/>
    <property type="molecule type" value="Genomic_DNA"/>
</dbReference>
<evidence type="ECO:0000256" key="3">
    <source>
        <dbReference type="ARBA" id="ARBA00023163"/>
    </source>
</evidence>
<feature type="domain" description="HTH luxR-type" evidence="4">
    <location>
        <begin position="719"/>
        <end position="784"/>
    </location>
</feature>
<dbReference type="Proteomes" id="UP000638043">
    <property type="component" value="Unassembled WGS sequence"/>
</dbReference>
<dbReference type="SMART" id="SM00421">
    <property type="entry name" value="HTH_LUXR"/>
    <property type="match status" value="1"/>
</dbReference>
<dbReference type="CDD" id="cd06170">
    <property type="entry name" value="LuxR_C_like"/>
    <property type="match status" value="1"/>
</dbReference>
<evidence type="ECO:0000256" key="1">
    <source>
        <dbReference type="ARBA" id="ARBA00023015"/>
    </source>
</evidence>
<dbReference type="SUPFAM" id="SSF46894">
    <property type="entry name" value="C-terminal effector domain of the bipartite response regulators"/>
    <property type="match status" value="1"/>
</dbReference>
<dbReference type="Pfam" id="PF00196">
    <property type="entry name" value="GerE"/>
    <property type="match status" value="1"/>
</dbReference>
<organism evidence="5 6">
    <name type="scientific">Microbacterium nanhaiense</name>
    <dbReference type="NCBI Taxonomy" id="1301026"/>
    <lineage>
        <taxon>Bacteria</taxon>
        <taxon>Bacillati</taxon>
        <taxon>Actinomycetota</taxon>
        <taxon>Actinomycetes</taxon>
        <taxon>Micrococcales</taxon>
        <taxon>Microbacteriaceae</taxon>
        <taxon>Microbacterium</taxon>
    </lineage>
</organism>
<keyword evidence="3" id="KW-0804">Transcription</keyword>
<dbReference type="InterPro" id="IPR016032">
    <property type="entry name" value="Sig_transdc_resp-reg_C-effctor"/>
</dbReference>
<gene>
    <name evidence="5" type="ORF">GCM10010910_21360</name>
</gene>
<keyword evidence="6" id="KW-1185">Reference proteome</keyword>
<dbReference type="InterPro" id="IPR000792">
    <property type="entry name" value="Tscrpt_reg_LuxR_C"/>
</dbReference>
<accession>A0ABQ2N3N1</accession>
<dbReference type="PROSITE" id="PS50043">
    <property type="entry name" value="HTH_LUXR_2"/>
    <property type="match status" value="1"/>
</dbReference>
<evidence type="ECO:0000256" key="2">
    <source>
        <dbReference type="ARBA" id="ARBA00023125"/>
    </source>
</evidence>
<evidence type="ECO:0000259" key="4">
    <source>
        <dbReference type="PROSITE" id="PS50043"/>
    </source>
</evidence>
<comment type="caution">
    <text evidence="5">The sequence shown here is derived from an EMBL/GenBank/DDBJ whole genome shotgun (WGS) entry which is preliminary data.</text>
</comment>
<dbReference type="Gene3D" id="1.10.10.10">
    <property type="entry name" value="Winged helix-like DNA-binding domain superfamily/Winged helix DNA-binding domain"/>
    <property type="match status" value="1"/>
</dbReference>
<evidence type="ECO:0000313" key="6">
    <source>
        <dbReference type="Proteomes" id="UP000638043"/>
    </source>
</evidence>
<dbReference type="InterPro" id="IPR036388">
    <property type="entry name" value="WH-like_DNA-bd_sf"/>
</dbReference>
<protein>
    <recommendedName>
        <fullName evidence="4">HTH luxR-type domain-containing protein</fullName>
    </recommendedName>
</protein>
<evidence type="ECO:0000313" key="5">
    <source>
        <dbReference type="EMBL" id="GGO65056.1"/>
    </source>
</evidence>
<dbReference type="PANTHER" id="PTHR44688:SF16">
    <property type="entry name" value="DNA-BINDING TRANSCRIPTIONAL ACTIVATOR DEVR_DOSR"/>
    <property type="match status" value="1"/>
</dbReference>
<dbReference type="PRINTS" id="PR00038">
    <property type="entry name" value="HTHLUXR"/>
</dbReference>
<keyword evidence="1" id="KW-0805">Transcription regulation</keyword>
<dbReference type="PANTHER" id="PTHR44688">
    <property type="entry name" value="DNA-BINDING TRANSCRIPTIONAL ACTIVATOR DEVR_DOSR"/>
    <property type="match status" value="1"/>
</dbReference>
<reference evidence="6" key="1">
    <citation type="journal article" date="2019" name="Int. J. Syst. Evol. Microbiol.">
        <title>The Global Catalogue of Microorganisms (GCM) 10K type strain sequencing project: providing services to taxonomists for standard genome sequencing and annotation.</title>
        <authorList>
            <consortium name="The Broad Institute Genomics Platform"/>
            <consortium name="The Broad Institute Genome Sequencing Center for Infectious Disease"/>
            <person name="Wu L."/>
            <person name="Ma J."/>
        </authorList>
    </citation>
    <scope>NUCLEOTIDE SEQUENCE [LARGE SCALE GENOMIC DNA]</scope>
    <source>
        <strain evidence="6">CGMCC 4.7181</strain>
    </source>
</reference>
<sequence>MPGATVLVTAQHKSGVASSVREWLADTEQRLVVWSSNRLEVPENAPEADVVLLEIEGMRTDHATATLAVRRRWPNATLIAVSSTQWPPELLDAGLRPERVFSGAMFGFTADEVLDRADQLGLSLSWDEATALLDRVGTHAGFVDAVLRAAAARGSLDDEAVRAGCHEQAAHFAGSAAAGVFRPNGWHAVLVTARIGPMPRRTLLAVWGRDEVVRAALDNIMQSGFFIEDVERDRIELRPAIRAAVVERITREARLDDVDEAIADLAAKLLDAGHAGDGWAVVAELPGPRDRMLTRYWWQLGEVDVSLARPWLEQAVQRDPAPALRVALARALVSVTSAGHSGCVPTADRHAARELLDEVGEQPGGVGIVAALLRGVLLRLEGRAREALELHEELANTSDIADGPAASIIRANMLLQAGLSALDASRSDVSAARLSAAASLAHAAGHERFARFAHELMLFTAPEGVPMTSGFQARLDNLVGAQALSRPMRDVVALANALYAVDPTAMRDALAGPDSIDDPRVMAHVSLALRTIAHGLLGTSELALRSIDLFEQENGAAAPALNQRVILAWARAEALAGDGRYEAAFEAISRIPEAAARLVPVDLLRARTHLRGGEPERAIASLASAAEPHGSGVLAVWSHIVLFLAYHAIGSESSLDVGRQHLQVAIVAAARSRPLLPFAAQGMGALNTTIAEAGGLALDPAGSRFVRELAHMRDELQRATSSTLALSDRERTVLRALVVADSTRDVAARLHVSPNTIKTQLRSIYRKLGVSSWADAVATARRVGLVE</sequence>
<keyword evidence="2" id="KW-0238">DNA-binding</keyword>
<name>A0ABQ2N3N1_9MICO</name>
<proteinExistence type="predicted"/>